<proteinExistence type="predicted"/>
<reference evidence="1 2" key="1">
    <citation type="journal article" date="2019" name="Genome Biol. Evol.">
        <title>Insights into the evolution of the New World diploid cottons (Gossypium, subgenus Houzingenia) based on genome sequencing.</title>
        <authorList>
            <person name="Grover C.E."/>
            <person name="Arick M.A. 2nd"/>
            <person name="Thrash A."/>
            <person name="Conover J.L."/>
            <person name="Sanders W.S."/>
            <person name="Peterson D.G."/>
            <person name="Frelichowski J.E."/>
            <person name="Scheffler J.A."/>
            <person name="Scheffler B.E."/>
            <person name="Wendel J.F."/>
        </authorList>
    </citation>
    <scope>NUCLEOTIDE SEQUENCE [LARGE SCALE GENOMIC DNA]</scope>
    <source>
        <strain evidence="1">8</strain>
        <tissue evidence="1">Leaf</tissue>
    </source>
</reference>
<accession>A0A7J8NUL4</accession>
<comment type="caution">
    <text evidence="1">The sequence shown here is derived from an EMBL/GenBank/DDBJ whole genome shotgun (WGS) entry which is preliminary data.</text>
</comment>
<feature type="non-terminal residue" evidence="1">
    <location>
        <position position="1"/>
    </location>
</feature>
<dbReference type="Proteomes" id="UP000593578">
    <property type="component" value="Unassembled WGS sequence"/>
</dbReference>
<dbReference type="AlphaFoldDB" id="A0A7J8NUL4"/>
<protein>
    <submittedName>
        <fullName evidence="1">Uncharacterized protein</fullName>
    </submittedName>
</protein>
<sequence>MKLTPLCRPSSARNLSLSIGNIIEKESARDWWICTKRLM</sequence>
<evidence type="ECO:0000313" key="2">
    <source>
        <dbReference type="Proteomes" id="UP000593578"/>
    </source>
</evidence>
<evidence type="ECO:0000313" key="1">
    <source>
        <dbReference type="EMBL" id="MBA0580711.1"/>
    </source>
</evidence>
<gene>
    <name evidence="1" type="ORF">Gorai_022917</name>
</gene>
<organism evidence="1 2">
    <name type="scientific">Gossypium raimondii</name>
    <name type="common">Peruvian cotton</name>
    <name type="synonym">Gossypium klotzschianum subsp. raimondii</name>
    <dbReference type="NCBI Taxonomy" id="29730"/>
    <lineage>
        <taxon>Eukaryota</taxon>
        <taxon>Viridiplantae</taxon>
        <taxon>Streptophyta</taxon>
        <taxon>Embryophyta</taxon>
        <taxon>Tracheophyta</taxon>
        <taxon>Spermatophyta</taxon>
        <taxon>Magnoliopsida</taxon>
        <taxon>eudicotyledons</taxon>
        <taxon>Gunneridae</taxon>
        <taxon>Pentapetalae</taxon>
        <taxon>rosids</taxon>
        <taxon>malvids</taxon>
        <taxon>Malvales</taxon>
        <taxon>Malvaceae</taxon>
        <taxon>Malvoideae</taxon>
        <taxon>Gossypium</taxon>
    </lineage>
</organism>
<name>A0A7J8NUL4_GOSRA</name>
<dbReference type="EMBL" id="JABEZZ010000002">
    <property type="protein sequence ID" value="MBA0580711.1"/>
    <property type="molecule type" value="Genomic_DNA"/>
</dbReference>